<name>A0ACB8QJF9_9AGAM</name>
<keyword evidence="2" id="KW-1185">Reference proteome</keyword>
<evidence type="ECO:0000313" key="2">
    <source>
        <dbReference type="Proteomes" id="UP000814128"/>
    </source>
</evidence>
<reference evidence="1" key="1">
    <citation type="submission" date="2021-02" db="EMBL/GenBank/DDBJ databases">
        <authorList>
            <consortium name="DOE Joint Genome Institute"/>
            <person name="Ahrendt S."/>
            <person name="Looney B.P."/>
            <person name="Miyauchi S."/>
            <person name="Morin E."/>
            <person name="Drula E."/>
            <person name="Courty P.E."/>
            <person name="Chicoki N."/>
            <person name="Fauchery L."/>
            <person name="Kohler A."/>
            <person name="Kuo A."/>
            <person name="Labutti K."/>
            <person name="Pangilinan J."/>
            <person name="Lipzen A."/>
            <person name="Riley R."/>
            <person name="Andreopoulos W."/>
            <person name="He G."/>
            <person name="Johnson J."/>
            <person name="Barry K.W."/>
            <person name="Grigoriev I.V."/>
            <person name="Nagy L."/>
            <person name="Hibbett D."/>
            <person name="Henrissat B."/>
            <person name="Matheny P.B."/>
            <person name="Labbe J."/>
            <person name="Martin F."/>
        </authorList>
    </citation>
    <scope>NUCLEOTIDE SEQUENCE</scope>
    <source>
        <strain evidence="1">EC-137</strain>
    </source>
</reference>
<sequence length="403" mass="44964">MAWAFLLLTVWHRHVLDPVLAICLGSEVAVILLPASPATSVSSSDPANQLPLVRRCLVMLFDIYEHPAFEATYEDKLRSPVVARRLGVGMLTTLLAATAVWRYFWTDRSPVPLRHFHTDLTNCEHWSFDYIRVVLTLRNVYRHTHARPATQLEGLLLDVSQHVLARSGFGVGRLTAICREGDSKPAKRSVTRVDVAVSTNRQHAVDGLCLRLLSGTCMMSINETKNASTNFSGYTTLDNHSVGVLYRLYVDATSLTKLRRLVDGRFSLNPRPFVAALEYTPGFPSEAASKPTLVFFDAVVIIFRENVKERSLWLVATSEANWVEGCKSSVFGAYWVHASDAGTGLVASLMNVNEQRAVKARKPRCRNKARDPSPKRAAELFAYFLDGLLRTTILYREGRAPSS</sequence>
<comment type="caution">
    <text evidence="1">The sequence shown here is derived from an EMBL/GenBank/DDBJ whole genome shotgun (WGS) entry which is preliminary data.</text>
</comment>
<accession>A0ACB8QJF9</accession>
<dbReference type="Proteomes" id="UP000814128">
    <property type="component" value="Unassembled WGS sequence"/>
</dbReference>
<reference evidence="1" key="2">
    <citation type="journal article" date="2022" name="New Phytol.">
        <title>Evolutionary transition to the ectomycorrhizal habit in the genomes of a hyperdiverse lineage of mushroom-forming fungi.</title>
        <authorList>
            <person name="Looney B."/>
            <person name="Miyauchi S."/>
            <person name="Morin E."/>
            <person name="Drula E."/>
            <person name="Courty P.E."/>
            <person name="Kohler A."/>
            <person name="Kuo A."/>
            <person name="LaButti K."/>
            <person name="Pangilinan J."/>
            <person name="Lipzen A."/>
            <person name="Riley R."/>
            <person name="Andreopoulos W."/>
            <person name="He G."/>
            <person name="Johnson J."/>
            <person name="Nolan M."/>
            <person name="Tritt A."/>
            <person name="Barry K.W."/>
            <person name="Grigoriev I.V."/>
            <person name="Nagy L.G."/>
            <person name="Hibbett D."/>
            <person name="Henrissat B."/>
            <person name="Matheny P.B."/>
            <person name="Labbe J."/>
            <person name="Martin F.M."/>
        </authorList>
    </citation>
    <scope>NUCLEOTIDE SEQUENCE</scope>
    <source>
        <strain evidence="1">EC-137</strain>
    </source>
</reference>
<organism evidence="1 2">
    <name type="scientific">Vararia minispora EC-137</name>
    <dbReference type="NCBI Taxonomy" id="1314806"/>
    <lineage>
        <taxon>Eukaryota</taxon>
        <taxon>Fungi</taxon>
        <taxon>Dikarya</taxon>
        <taxon>Basidiomycota</taxon>
        <taxon>Agaricomycotina</taxon>
        <taxon>Agaricomycetes</taxon>
        <taxon>Russulales</taxon>
        <taxon>Lachnocladiaceae</taxon>
        <taxon>Vararia</taxon>
    </lineage>
</organism>
<evidence type="ECO:0000313" key="1">
    <source>
        <dbReference type="EMBL" id="KAI0031853.1"/>
    </source>
</evidence>
<proteinExistence type="predicted"/>
<gene>
    <name evidence="1" type="ORF">K488DRAFT_71087</name>
</gene>
<protein>
    <submittedName>
        <fullName evidence="1">Uncharacterized protein</fullName>
    </submittedName>
</protein>
<dbReference type="EMBL" id="MU273565">
    <property type="protein sequence ID" value="KAI0031853.1"/>
    <property type="molecule type" value="Genomic_DNA"/>
</dbReference>